<dbReference type="AlphaFoldDB" id="A0A930U9E2"/>
<evidence type="ECO:0000313" key="8">
    <source>
        <dbReference type="Proteomes" id="UP000646211"/>
    </source>
</evidence>
<accession>A0A930U9E2</accession>
<keyword evidence="5" id="KW-0998">Cell outer membrane</keyword>
<dbReference type="PROSITE" id="PS51257">
    <property type="entry name" value="PROKAR_LIPOPROTEIN"/>
    <property type="match status" value="1"/>
</dbReference>
<protein>
    <submittedName>
        <fullName evidence="7">BamA/TamA family outer membrane protein</fullName>
    </submittedName>
</protein>
<gene>
    <name evidence="7" type="ORF">IR213_04830</name>
</gene>
<dbReference type="GO" id="GO:0019867">
    <property type="term" value="C:outer membrane"/>
    <property type="evidence" value="ECO:0007669"/>
    <property type="project" value="InterPro"/>
</dbReference>
<feature type="domain" description="Bacterial surface antigen (D15)" evidence="6">
    <location>
        <begin position="675"/>
        <end position="858"/>
    </location>
</feature>
<keyword evidence="3" id="KW-0732">Signal</keyword>
<keyword evidence="2" id="KW-0812">Transmembrane</keyword>
<dbReference type="InterPro" id="IPR039910">
    <property type="entry name" value="D15-like"/>
</dbReference>
<name>A0A930U9E2_9FLAO</name>
<evidence type="ECO:0000256" key="1">
    <source>
        <dbReference type="ARBA" id="ARBA00004370"/>
    </source>
</evidence>
<dbReference type="RefSeq" id="WP_194311182.1">
    <property type="nucleotide sequence ID" value="NZ_JADHEC010000007.1"/>
</dbReference>
<dbReference type="Pfam" id="PF01103">
    <property type="entry name" value="Omp85"/>
    <property type="match status" value="1"/>
</dbReference>
<comment type="caution">
    <text evidence="7">The sequence shown here is derived from an EMBL/GenBank/DDBJ whole genome shotgun (WGS) entry which is preliminary data.</text>
</comment>
<dbReference type="EMBL" id="JADHEC010000007">
    <property type="protein sequence ID" value="MBF2707917.1"/>
    <property type="molecule type" value="Genomic_DNA"/>
</dbReference>
<evidence type="ECO:0000256" key="4">
    <source>
        <dbReference type="ARBA" id="ARBA00023136"/>
    </source>
</evidence>
<evidence type="ECO:0000256" key="3">
    <source>
        <dbReference type="ARBA" id="ARBA00022729"/>
    </source>
</evidence>
<keyword evidence="8" id="KW-1185">Reference proteome</keyword>
<evidence type="ECO:0000313" key="7">
    <source>
        <dbReference type="EMBL" id="MBF2707917.1"/>
    </source>
</evidence>
<comment type="subcellular location">
    <subcellularLocation>
        <location evidence="1">Membrane</location>
    </subcellularLocation>
</comment>
<keyword evidence="4" id="KW-0472">Membrane</keyword>
<proteinExistence type="predicted"/>
<organism evidence="7 8">
    <name type="scientific">Flavobacterium soyangense</name>
    <dbReference type="NCBI Taxonomy" id="2023265"/>
    <lineage>
        <taxon>Bacteria</taxon>
        <taxon>Pseudomonadati</taxon>
        <taxon>Bacteroidota</taxon>
        <taxon>Flavobacteriia</taxon>
        <taxon>Flavobacteriales</taxon>
        <taxon>Flavobacteriaceae</taxon>
        <taxon>Flavobacterium</taxon>
    </lineage>
</organism>
<dbReference type="Proteomes" id="UP000646211">
    <property type="component" value="Unassembled WGS sequence"/>
</dbReference>
<evidence type="ECO:0000259" key="6">
    <source>
        <dbReference type="Pfam" id="PF01103"/>
    </source>
</evidence>
<dbReference type="PANTHER" id="PTHR12815:SF47">
    <property type="entry name" value="TRANSLOCATION AND ASSEMBLY MODULE SUBUNIT TAMA"/>
    <property type="match status" value="1"/>
</dbReference>
<reference evidence="7" key="1">
    <citation type="submission" date="2020-11" db="EMBL/GenBank/DDBJ databases">
        <title>Genome of Flavobacterium soyangense.</title>
        <authorList>
            <person name="Liu Q."/>
            <person name="Xin Y.-H."/>
        </authorList>
    </citation>
    <scope>NUCLEOTIDE SEQUENCE</scope>
    <source>
        <strain evidence="7">CGMCC 1.13493</strain>
    </source>
</reference>
<sequence length="860" mass="98008">MKKISTKIATFILIGIIISACDAVKRVPEGKRLLTKNEILVNNKTTKDDEVINQLYQKPNSTLLGYRLRLNLFNLANPNPDSSYQAKFTNHPGKYERMSKLLSAKQVDRLGQSFWYHGIHDFLKKTGEPPVIVDTARTHKSVLRLKYYYFNNGFFNVKANYKLDSLSKKKARIKYTITTGNPYLLDSLTTTIHTPVLDSMYKTRISNTFIKSGKQYQTKDFDSEKDRINTYFRNNGVYNFQPNYVTFDLDTLNSNKKVNVNLIINDYSYQDNDTTRTKPFKIFKISDVNIYTDYSAANNSLKITDSTSYNNFNLYSHSKLKYKPKAITDAVFITKGNLFADSKTVLTTRYLNNLKIFNYPTILYELDKRDTTAQSLIAKVYLSPRKKYSLGTTLDVTHSNIQNIGIAGSISQTIRNVFNGAETLEIAGRGNIGSSKDLANPQSKFFNVSEYGVDVKLNIPRIWFPLATEKIIPKSMIPSTLLSSGLATQKNIGLDKKNLTGSLAYNWTPKRNNTARFDLLNVQYVRNLNPENYFNIYRSSYTALNDIGKAYNTDHPEYANNHPDYVDRDTDNLIIEKGTAGFTNDVLSGTTTLTPADAEYKTVSSVEERRVRLTENDFILATSYSFTRTTKTDLQDNTFYLFRTKIESAGSILSLVSNAASLPKNHNGNYEIFNLEYSEYIKTEFDYIKHWDLTKEKVLAFRSFFGIAIPYGNSNNIPFSRSYFAGGSNDNRAWQPYRLGPGSTGAVNDYNEANLKIALSAEFRFKILGSMKGALFADAGNIWNVFDNITDERATFNGLKDLKEIALGTGFGLRYDLSFFVVRFDLGFKTFNPANEINKRWFNEYNFANSVFNFGINYPF</sequence>
<dbReference type="Gene3D" id="2.40.160.50">
    <property type="entry name" value="membrane protein fhac: a member of the omp85/tpsb transporter family"/>
    <property type="match status" value="1"/>
</dbReference>
<dbReference type="InterPro" id="IPR000184">
    <property type="entry name" value="Bac_surfAg_D15"/>
</dbReference>
<dbReference type="PANTHER" id="PTHR12815">
    <property type="entry name" value="SORTING AND ASSEMBLY MACHINERY SAMM50 PROTEIN FAMILY MEMBER"/>
    <property type="match status" value="1"/>
</dbReference>
<evidence type="ECO:0000256" key="5">
    <source>
        <dbReference type="ARBA" id="ARBA00023237"/>
    </source>
</evidence>
<evidence type="ECO:0000256" key="2">
    <source>
        <dbReference type="ARBA" id="ARBA00022692"/>
    </source>
</evidence>